<protein>
    <recommendedName>
        <fullName evidence="2">F-box domain-containing protein</fullName>
    </recommendedName>
</protein>
<sequence>MSQLTSQNNKSYSAFLPDDILRQVFETAAQLDFRVTVNLASLSRRIRPWIDEILYSVVILRTLRTSYAFLRTIQTPNTKPRDFFAKCVKSLLIYADIDTDSLVTLLSICRGVINLSYWPSTGNAYAALPGYNPSSRLLGTPTPWNSHVHSTATPNISSSPLSTRQATKIYVPAVTEYFFFDLHSTSHIAPRRLSVMLHDSHPLFIFRPRFEGSPFFGDVTHLSVLNRWEEWTAWAGHRMTAEALPRLTHLKFDLSVGQAPESVRPRSLSPSCSRWLETVTVADPFCPSPPESESESHSHAYAYSERKMSSSECAWASKIACVANALSDVLSRHPSLIACVLVLRFDSNPARTARLISNAVASRMASSKQRRSSSPRYSMDMQCDSDDMDVDMDSDSPPAVDPRLVFAWEKESFRYNYAHSEHEQIMWKSAESIAKAQRFMKGENPLR</sequence>
<proteinExistence type="predicted"/>
<organism evidence="1">
    <name type="scientific">Psilocybe cubensis</name>
    <name type="common">Psychedelic mushroom</name>
    <name type="synonym">Stropharia cubensis</name>
    <dbReference type="NCBI Taxonomy" id="181762"/>
    <lineage>
        <taxon>Eukaryota</taxon>
        <taxon>Fungi</taxon>
        <taxon>Dikarya</taxon>
        <taxon>Basidiomycota</taxon>
        <taxon>Agaricomycotina</taxon>
        <taxon>Agaricomycetes</taxon>
        <taxon>Agaricomycetidae</taxon>
        <taxon>Agaricales</taxon>
        <taxon>Agaricineae</taxon>
        <taxon>Strophariaceae</taxon>
        <taxon>Psilocybe</taxon>
    </lineage>
</organism>
<dbReference type="OrthoDB" id="2995911at2759"/>
<evidence type="ECO:0008006" key="2">
    <source>
        <dbReference type="Google" id="ProtNLM"/>
    </source>
</evidence>
<name>A0A8H8CF44_PSICU</name>
<evidence type="ECO:0000313" key="1">
    <source>
        <dbReference type="EMBL" id="KAG5163892.1"/>
    </source>
</evidence>
<dbReference type="AlphaFoldDB" id="A0A8H8CF44"/>
<reference evidence="1" key="1">
    <citation type="submission" date="2021-02" db="EMBL/GenBank/DDBJ databases">
        <title>Psilocybe cubensis genome.</title>
        <authorList>
            <person name="Mckernan K.J."/>
            <person name="Crawford S."/>
            <person name="Trippe A."/>
            <person name="Kane L.T."/>
            <person name="Mclaughlin S."/>
        </authorList>
    </citation>
    <scope>NUCLEOTIDE SEQUENCE [LARGE SCALE GENOMIC DNA]</scope>
    <source>
        <strain evidence="1">MGC-MH-2018</strain>
    </source>
</reference>
<gene>
    <name evidence="1" type="ORF">JR316_011085</name>
</gene>
<dbReference type="EMBL" id="JAFIQS010000013">
    <property type="protein sequence ID" value="KAG5163892.1"/>
    <property type="molecule type" value="Genomic_DNA"/>
</dbReference>
<accession>A0A8H8CF44</accession>
<comment type="caution">
    <text evidence="1">The sequence shown here is derived from an EMBL/GenBank/DDBJ whole genome shotgun (WGS) entry which is preliminary data.</text>
</comment>